<protein>
    <submittedName>
        <fullName evidence="1">Uncharacterized protein</fullName>
    </submittedName>
</protein>
<organism evidence="1 2">
    <name type="scientific">Paenibacillus apiarius</name>
    <dbReference type="NCBI Taxonomy" id="46240"/>
    <lineage>
        <taxon>Bacteria</taxon>
        <taxon>Bacillati</taxon>
        <taxon>Bacillota</taxon>
        <taxon>Bacilli</taxon>
        <taxon>Bacillales</taxon>
        <taxon>Paenibacillaceae</taxon>
        <taxon>Paenibacillus</taxon>
    </lineage>
</organism>
<dbReference type="RefSeq" id="WP_206096826.1">
    <property type="nucleotide sequence ID" value="NZ_JAFFHZ010000001.1"/>
</dbReference>
<evidence type="ECO:0000313" key="1">
    <source>
        <dbReference type="EMBL" id="MCY9521620.1"/>
    </source>
</evidence>
<comment type="caution">
    <text evidence="1">The sequence shown here is derived from an EMBL/GenBank/DDBJ whole genome shotgun (WGS) entry which is preliminary data.</text>
</comment>
<dbReference type="EMBL" id="JAMDLW010000023">
    <property type="protein sequence ID" value="MCY9521620.1"/>
    <property type="molecule type" value="Genomic_DNA"/>
</dbReference>
<gene>
    <name evidence="1" type="ORF">M5X09_18440</name>
</gene>
<proteinExistence type="predicted"/>
<keyword evidence="2" id="KW-1185">Reference proteome</keyword>
<accession>A0ABT4DW90</accession>
<name>A0ABT4DW90_9BACL</name>
<sequence length="49" mass="5594">MPTILSLLSEDAILNGAAIETVIIFHTERGIVRQLYFVRNPDKLARIRQ</sequence>
<dbReference type="GeneID" id="77004770"/>
<reference evidence="1 2" key="1">
    <citation type="submission" date="2022-05" db="EMBL/GenBank/DDBJ databases">
        <title>Genome Sequencing of Bee-Associated Microbes.</title>
        <authorList>
            <person name="Dunlap C."/>
        </authorList>
    </citation>
    <scope>NUCLEOTIDE SEQUENCE [LARGE SCALE GENOMIC DNA]</scope>
    <source>
        <strain evidence="1 2">NRRL NRS-1438</strain>
    </source>
</reference>
<evidence type="ECO:0000313" key="2">
    <source>
        <dbReference type="Proteomes" id="UP001207626"/>
    </source>
</evidence>
<dbReference type="Proteomes" id="UP001207626">
    <property type="component" value="Unassembled WGS sequence"/>
</dbReference>